<dbReference type="InterPro" id="IPR017770">
    <property type="entry name" value="RNA3'_term_phos_cyc_type_1"/>
</dbReference>
<dbReference type="InterPro" id="IPR020719">
    <property type="entry name" value="RNA3'_term_phos_cycl-like_CS"/>
</dbReference>
<keyword evidence="4" id="KW-0436">Ligase</keyword>
<dbReference type="EMBL" id="JH711574">
    <property type="protein sequence ID" value="EIW85347.1"/>
    <property type="molecule type" value="Genomic_DNA"/>
</dbReference>
<accession>A0A5M3N247</accession>
<dbReference type="NCBIfam" id="TIGR03399">
    <property type="entry name" value="RNA_3prim_cycl"/>
    <property type="match status" value="1"/>
</dbReference>
<gene>
    <name evidence="13" type="ORF">CONPUDRAFT_48025</name>
</gene>
<dbReference type="RefSeq" id="XP_007764055.1">
    <property type="nucleotide sequence ID" value="XM_007765865.1"/>
</dbReference>
<keyword evidence="14" id="KW-1185">Reference proteome</keyword>
<dbReference type="PIRSF" id="PIRSF005378">
    <property type="entry name" value="RNA3'_term_phos_cycl_euk"/>
    <property type="match status" value="1"/>
</dbReference>
<dbReference type="GO" id="GO:0006396">
    <property type="term" value="P:RNA processing"/>
    <property type="evidence" value="ECO:0007669"/>
    <property type="project" value="InterPro"/>
</dbReference>
<evidence type="ECO:0000256" key="5">
    <source>
        <dbReference type="ARBA" id="ARBA00022741"/>
    </source>
</evidence>
<evidence type="ECO:0000256" key="6">
    <source>
        <dbReference type="ARBA" id="ARBA00024481"/>
    </source>
</evidence>
<organism evidence="13 14">
    <name type="scientific">Coniophora puteana (strain RWD-64-598)</name>
    <name type="common">Brown rot fungus</name>
    <dbReference type="NCBI Taxonomy" id="741705"/>
    <lineage>
        <taxon>Eukaryota</taxon>
        <taxon>Fungi</taxon>
        <taxon>Dikarya</taxon>
        <taxon>Basidiomycota</taxon>
        <taxon>Agaricomycotina</taxon>
        <taxon>Agaricomycetes</taxon>
        <taxon>Agaricomycetidae</taxon>
        <taxon>Boletales</taxon>
        <taxon>Coniophorineae</taxon>
        <taxon>Coniophoraceae</taxon>
        <taxon>Coniophora</taxon>
    </lineage>
</organism>
<dbReference type="Pfam" id="PF05189">
    <property type="entry name" value="RTC_insert"/>
    <property type="match status" value="1"/>
</dbReference>
<dbReference type="PANTHER" id="PTHR11096:SF0">
    <property type="entry name" value="RNA 3'-TERMINAL PHOSPHATE CYCLASE"/>
    <property type="match status" value="1"/>
</dbReference>
<dbReference type="SUPFAM" id="SSF55205">
    <property type="entry name" value="EPT/RTPC-like"/>
    <property type="match status" value="2"/>
</dbReference>
<dbReference type="Gene3D" id="3.65.10.20">
    <property type="entry name" value="RNA 3'-terminal phosphate cyclase domain"/>
    <property type="match status" value="1"/>
</dbReference>
<evidence type="ECO:0000256" key="10">
    <source>
        <dbReference type="PIRSR" id="PIRSR005378-2"/>
    </source>
</evidence>
<evidence type="ECO:0000256" key="4">
    <source>
        <dbReference type="ARBA" id="ARBA00022598"/>
    </source>
</evidence>
<dbReference type="InterPro" id="IPR037136">
    <property type="entry name" value="RNA3'_phos_cyclase_dom_sf"/>
</dbReference>
<evidence type="ECO:0000256" key="1">
    <source>
        <dbReference type="ARBA" id="ARBA00009206"/>
    </source>
</evidence>
<comment type="caution">
    <text evidence="13">The sequence shown here is derived from an EMBL/GenBank/DDBJ whole genome shotgun (WGS) entry which is preliminary data.</text>
</comment>
<sequence length="370" mass="39293">MLAAQTICCIDGSFGEGGGQIIRNAVSLSTLLSKPISIQNVRFNRRPPGLRKQHEAGIRLAADIASAKTVGVHQGSTSVEFTPSRLELPRVLAADPGTAGSTTLLLQVALPCLLFSSSTSIESALTLRGGTNASMAPQIDYTLQVFLPFLRRRFGVDIGLKIVQRGYFPKGGGSIYCTIPPLSKPLQAITILERGPIKKIWGEARVGGLPVVIANKMKAAAEAKLIAKGLSSGLIRIDALRERQQDAVASGGGIVLWAETENGCVIGGSCVSTRDKDPSQVGEEAAQSLLDNLQHDECVDEHLQDQMIIFMALAEGKSTVRTGPLTEHTRTAIHVAELMTTARFTVEKIGSGAHTIACEGIGYKPAFECP</sequence>
<evidence type="ECO:0000256" key="7">
    <source>
        <dbReference type="ARBA" id="ARBA00032543"/>
    </source>
</evidence>
<dbReference type="GO" id="GO:0005634">
    <property type="term" value="C:nucleus"/>
    <property type="evidence" value="ECO:0007669"/>
    <property type="project" value="TreeGrafter"/>
</dbReference>
<dbReference type="InterPro" id="IPR013791">
    <property type="entry name" value="RNA3'-term_phos_cycl_insert"/>
</dbReference>
<evidence type="ECO:0000256" key="8">
    <source>
        <dbReference type="ARBA" id="ARBA00045867"/>
    </source>
</evidence>
<feature type="domain" description="RNA 3'-terminal phosphate cyclase" evidence="11">
    <location>
        <begin position="15"/>
        <end position="346"/>
    </location>
</feature>
<feature type="domain" description="RNA 3'-terminal phosphate cyclase insert" evidence="12">
    <location>
        <begin position="192"/>
        <end position="294"/>
    </location>
</feature>
<dbReference type="InterPro" id="IPR023797">
    <property type="entry name" value="RNA3'_phos_cyclase_dom"/>
</dbReference>
<evidence type="ECO:0000259" key="11">
    <source>
        <dbReference type="Pfam" id="PF01137"/>
    </source>
</evidence>
<evidence type="ECO:0000256" key="2">
    <source>
        <dbReference type="ARBA" id="ARBA00012725"/>
    </source>
</evidence>
<proteinExistence type="inferred from homology"/>
<dbReference type="GeneID" id="19207247"/>
<evidence type="ECO:0000256" key="9">
    <source>
        <dbReference type="PIRSR" id="PIRSR005378-1"/>
    </source>
</evidence>
<name>A0A5M3N247_CONPW</name>
<dbReference type="EC" id="6.5.1.4" evidence="2"/>
<dbReference type="SUPFAM" id="SSF52913">
    <property type="entry name" value="RNA 3'-terminal phosphate cyclase, RPTC, insert domain"/>
    <property type="match status" value="1"/>
</dbReference>
<comment type="function">
    <text evidence="8">Catalyzes the conversion of 3'-phosphate to a 2',3'-cyclic phosphodiester at the end of RNA. The mechanism of action of the enzyme occurs in 3 steps: (A) adenylation of the enzyme by ATP; (B) transfer of adenylate to an RNA-N3'P to produce RNA-N3'PP5'A; (C) and attack of the adjacent 2'-hydroxyl on the 3'-phosphorus in the diester linkage to produce the cyclic end product. Likely functions in some aspects of cellular RNA processing. Function plays an important role in regulating axon regeneration by inhibiting central nervous system (CNS) axon regeneration following optic nerve injury.</text>
</comment>
<feature type="active site" description="Tele-AMP-histidine intermediate" evidence="9">
    <location>
        <position position="328"/>
    </location>
</feature>
<dbReference type="GO" id="GO:0003963">
    <property type="term" value="F:RNA-3'-phosphate cyclase activity"/>
    <property type="evidence" value="ECO:0007669"/>
    <property type="project" value="UniProtKB-EC"/>
</dbReference>
<evidence type="ECO:0000259" key="12">
    <source>
        <dbReference type="Pfam" id="PF05189"/>
    </source>
</evidence>
<dbReference type="Proteomes" id="UP000053558">
    <property type="component" value="Unassembled WGS sequence"/>
</dbReference>
<dbReference type="InterPro" id="IPR036553">
    <property type="entry name" value="RPTC_insert"/>
</dbReference>
<evidence type="ECO:0000313" key="13">
    <source>
        <dbReference type="EMBL" id="EIW85347.1"/>
    </source>
</evidence>
<dbReference type="InterPro" id="IPR013792">
    <property type="entry name" value="RNA3'P_cycl/enolpyr_Trfase_a/b"/>
</dbReference>
<keyword evidence="10" id="KW-0067">ATP-binding</keyword>
<dbReference type="FunFam" id="3.30.360.20:FF:000002">
    <property type="entry name" value="RNA terminal phosphate cyclase-like 1"/>
    <property type="match status" value="1"/>
</dbReference>
<dbReference type="PANTHER" id="PTHR11096">
    <property type="entry name" value="RNA 3' TERMINAL PHOSPHATE CYCLASE"/>
    <property type="match status" value="1"/>
</dbReference>
<dbReference type="KEGG" id="cput:CONPUDRAFT_48025"/>
<keyword evidence="5 10" id="KW-0547">Nucleotide-binding</keyword>
<dbReference type="GO" id="GO:0005524">
    <property type="term" value="F:ATP binding"/>
    <property type="evidence" value="ECO:0007669"/>
    <property type="project" value="UniProtKB-KW"/>
</dbReference>
<evidence type="ECO:0000313" key="14">
    <source>
        <dbReference type="Proteomes" id="UP000053558"/>
    </source>
</evidence>
<dbReference type="OrthoDB" id="25029at2759"/>
<dbReference type="OMA" id="WSPPIDY"/>
<comment type="catalytic activity">
    <reaction evidence="6">
        <text>a 3'-end 3'-phospho-ribonucleotide-RNA + ATP = a 3'-end 2',3'-cyclophospho-ribonucleotide-RNA + AMP + diphosphate</text>
        <dbReference type="Rhea" id="RHEA:23976"/>
        <dbReference type="Rhea" id="RHEA-COMP:10463"/>
        <dbReference type="Rhea" id="RHEA-COMP:10464"/>
        <dbReference type="ChEBI" id="CHEBI:30616"/>
        <dbReference type="ChEBI" id="CHEBI:33019"/>
        <dbReference type="ChEBI" id="CHEBI:83062"/>
        <dbReference type="ChEBI" id="CHEBI:83064"/>
        <dbReference type="ChEBI" id="CHEBI:456215"/>
        <dbReference type="EC" id="6.5.1.4"/>
    </reaction>
</comment>
<dbReference type="AlphaFoldDB" id="A0A5M3N247"/>
<reference evidence="14" key="1">
    <citation type="journal article" date="2012" name="Science">
        <title>The Paleozoic origin of enzymatic lignin decomposition reconstructed from 31 fungal genomes.</title>
        <authorList>
            <person name="Floudas D."/>
            <person name="Binder M."/>
            <person name="Riley R."/>
            <person name="Barry K."/>
            <person name="Blanchette R.A."/>
            <person name="Henrissat B."/>
            <person name="Martinez A.T."/>
            <person name="Otillar R."/>
            <person name="Spatafora J.W."/>
            <person name="Yadav J.S."/>
            <person name="Aerts A."/>
            <person name="Benoit I."/>
            <person name="Boyd A."/>
            <person name="Carlson A."/>
            <person name="Copeland A."/>
            <person name="Coutinho P.M."/>
            <person name="de Vries R.P."/>
            <person name="Ferreira P."/>
            <person name="Findley K."/>
            <person name="Foster B."/>
            <person name="Gaskell J."/>
            <person name="Glotzer D."/>
            <person name="Gorecki P."/>
            <person name="Heitman J."/>
            <person name="Hesse C."/>
            <person name="Hori C."/>
            <person name="Igarashi K."/>
            <person name="Jurgens J.A."/>
            <person name="Kallen N."/>
            <person name="Kersten P."/>
            <person name="Kohler A."/>
            <person name="Kuees U."/>
            <person name="Kumar T.K.A."/>
            <person name="Kuo A."/>
            <person name="LaButti K."/>
            <person name="Larrondo L.F."/>
            <person name="Lindquist E."/>
            <person name="Ling A."/>
            <person name="Lombard V."/>
            <person name="Lucas S."/>
            <person name="Lundell T."/>
            <person name="Martin R."/>
            <person name="McLaughlin D.J."/>
            <person name="Morgenstern I."/>
            <person name="Morin E."/>
            <person name="Murat C."/>
            <person name="Nagy L.G."/>
            <person name="Nolan M."/>
            <person name="Ohm R.A."/>
            <person name="Patyshakuliyeva A."/>
            <person name="Rokas A."/>
            <person name="Ruiz-Duenas F.J."/>
            <person name="Sabat G."/>
            <person name="Salamov A."/>
            <person name="Samejima M."/>
            <person name="Schmutz J."/>
            <person name="Slot J.C."/>
            <person name="St John F."/>
            <person name="Stenlid J."/>
            <person name="Sun H."/>
            <person name="Sun S."/>
            <person name="Syed K."/>
            <person name="Tsang A."/>
            <person name="Wiebenga A."/>
            <person name="Young D."/>
            <person name="Pisabarro A."/>
            <person name="Eastwood D.C."/>
            <person name="Martin F."/>
            <person name="Cullen D."/>
            <person name="Grigoriev I.V."/>
            <person name="Hibbett D.S."/>
        </authorList>
    </citation>
    <scope>NUCLEOTIDE SEQUENCE [LARGE SCALE GENOMIC DNA]</scope>
    <source>
        <strain evidence="14">RWD-64-598 SS2</strain>
    </source>
</reference>
<evidence type="ECO:0000256" key="3">
    <source>
        <dbReference type="ARBA" id="ARBA00021428"/>
    </source>
</evidence>
<comment type="similarity">
    <text evidence="1">Belongs to the RNA 3'-terminal cyclase family. Type 1 subfamily.</text>
</comment>
<feature type="binding site" evidence="10">
    <location>
        <position position="107"/>
    </location>
    <ligand>
        <name>ATP</name>
        <dbReference type="ChEBI" id="CHEBI:30616"/>
    </ligand>
</feature>
<dbReference type="Gene3D" id="3.30.360.20">
    <property type="entry name" value="RNA 3'-terminal phosphate cyclase, insert domain"/>
    <property type="match status" value="1"/>
</dbReference>
<dbReference type="InterPro" id="IPR000228">
    <property type="entry name" value="RNA3'_term_phos_cyc"/>
</dbReference>
<protein>
    <recommendedName>
        <fullName evidence="3">RNA 3'-terminal phosphate cyclase</fullName>
        <ecNumber evidence="2">6.5.1.4</ecNumber>
    </recommendedName>
    <alternativeName>
        <fullName evidence="7">RNA terminal phosphate cyclase domain-containing protein 1</fullName>
    </alternativeName>
</protein>
<dbReference type="PROSITE" id="PS01287">
    <property type="entry name" value="RTC"/>
    <property type="match status" value="1"/>
</dbReference>
<dbReference type="Pfam" id="PF01137">
    <property type="entry name" value="RTC"/>
    <property type="match status" value="1"/>
</dbReference>
<feature type="binding site" evidence="10">
    <location>
        <begin position="302"/>
        <end position="306"/>
    </location>
    <ligand>
        <name>ATP</name>
        <dbReference type="ChEBI" id="CHEBI:30616"/>
    </ligand>
</feature>